<protein>
    <submittedName>
        <fullName evidence="1">Uncharacterized protein</fullName>
    </submittedName>
</protein>
<dbReference type="EMBL" id="CP023778">
    <property type="protein sequence ID" value="ATL65096.1"/>
    <property type="molecule type" value="Genomic_DNA"/>
</dbReference>
<sequence length="91" mass="9550">MTTTDCILMLGKASTMPPNHTIDRCGAVVHHVPAIGNLDRVGCAAASTISVGTAADTAKYPDLQTTFQPVDDRARGTVLKQIDRSAGDPGW</sequence>
<organism evidence="1 2">
    <name type="scientific">Nocardia terpenica</name>
    <dbReference type="NCBI Taxonomy" id="455432"/>
    <lineage>
        <taxon>Bacteria</taxon>
        <taxon>Bacillati</taxon>
        <taxon>Actinomycetota</taxon>
        <taxon>Actinomycetes</taxon>
        <taxon>Mycobacteriales</taxon>
        <taxon>Nocardiaceae</taxon>
        <taxon>Nocardia</taxon>
    </lineage>
</organism>
<gene>
    <name evidence="1" type="ORF">CRH09_01490</name>
</gene>
<accession>A0A291RC46</accession>
<proteinExistence type="predicted"/>
<reference evidence="1 2" key="1">
    <citation type="submission" date="2017-10" db="EMBL/GenBank/DDBJ databases">
        <title>Comparative genomics between pathogenic Norcardia.</title>
        <authorList>
            <person name="Zeng L."/>
        </authorList>
    </citation>
    <scope>NUCLEOTIDE SEQUENCE [LARGE SCALE GENOMIC DNA]</scope>
    <source>
        <strain evidence="1 2">NC_YFY_NT001</strain>
    </source>
</reference>
<dbReference type="KEGG" id="ntp:CRH09_01490"/>
<evidence type="ECO:0000313" key="1">
    <source>
        <dbReference type="EMBL" id="ATL65096.1"/>
    </source>
</evidence>
<dbReference type="Proteomes" id="UP000221961">
    <property type="component" value="Chromosome"/>
</dbReference>
<name>A0A291RC46_9NOCA</name>
<dbReference type="AlphaFoldDB" id="A0A291RC46"/>
<evidence type="ECO:0000313" key="2">
    <source>
        <dbReference type="Proteomes" id="UP000221961"/>
    </source>
</evidence>